<feature type="non-terminal residue" evidence="2">
    <location>
        <position position="1"/>
    </location>
</feature>
<name>A0ABD0MZR5_CIRMR</name>
<gene>
    <name evidence="2" type="ORF">M9458_049031</name>
</gene>
<dbReference type="EMBL" id="JAMKFB020000025">
    <property type="protein sequence ID" value="KAL0154768.1"/>
    <property type="molecule type" value="Genomic_DNA"/>
</dbReference>
<comment type="caution">
    <text evidence="2">The sequence shown here is derived from an EMBL/GenBank/DDBJ whole genome shotgun (WGS) entry which is preliminary data.</text>
</comment>
<keyword evidence="1" id="KW-0175">Coiled coil</keyword>
<evidence type="ECO:0000313" key="2">
    <source>
        <dbReference type="EMBL" id="KAL0154768.1"/>
    </source>
</evidence>
<sequence length="117" mass="13098">KVVSDLEVELKKNNEELGRVEQKLEEKKRVMESHIRDASRTSNGLSILVALVPFVGAIVKSIYDTVTGPGVAAKTQALSNEMSNLFSEKSNLRNKEWNIQVKLTDSQLRLASMKIEQ</sequence>
<reference evidence="2 3" key="1">
    <citation type="submission" date="2024-05" db="EMBL/GenBank/DDBJ databases">
        <title>Genome sequencing and assembly of Indian major carp, Cirrhinus mrigala (Hamilton, 1822).</title>
        <authorList>
            <person name="Mohindra V."/>
            <person name="Chowdhury L.M."/>
            <person name="Lal K."/>
            <person name="Jena J.K."/>
        </authorList>
    </citation>
    <scope>NUCLEOTIDE SEQUENCE [LARGE SCALE GENOMIC DNA]</scope>
    <source>
        <strain evidence="2">CM1030</strain>
        <tissue evidence="2">Blood</tissue>
    </source>
</reference>
<feature type="coiled-coil region" evidence="1">
    <location>
        <begin position="3"/>
        <end position="37"/>
    </location>
</feature>
<proteinExistence type="predicted"/>
<protein>
    <submittedName>
        <fullName evidence="2">Uncharacterized protein</fullName>
    </submittedName>
</protein>
<dbReference type="AlphaFoldDB" id="A0ABD0MZR5"/>
<evidence type="ECO:0000256" key="1">
    <source>
        <dbReference type="SAM" id="Coils"/>
    </source>
</evidence>
<organism evidence="2 3">
    <name type="scientific">Cirrhinus mrigala</name>
    <name type="common">Mrigala</name>
    <dbReference type="NCBI Taxonomy" id="683832"/>
    <lineage>
        <taxon>Eukaryota</taxon>
        <taxon>Metazoa</taxon>
        <taxon>Chordata</taxon>
        <taxon>Craniata</taxon>
        <taxon>Vertebrata</taxon>
        <taxon>Euteleostomi</taxon>
        <taxon>Actinopterygii</taxon>
        <taxon>Neopterygii</taxon>
        <taxon>Teleostei</taxon>
        <taxon>Ostariophysi</taxon>
        <taxon>Cypriniformes</taxon>
        <taxon>Cyprinidae</taxon>
        <taxon>Labeoninae</taxon>
        <taxon>Labeonini</taxon>
        <taxon>Cirrhinus</taxon>
    </lineage>
</organism>
<feature type="non-terminal residue" evidence="2">
    <location>
        <position position="117"/>
    </location>
</feature>
<keyword evidence="3" id="KW-1185">Reference proteome</keyword>
<dbReference type="Proteomes" id="UP001529510">
    <property type="component" value="Unassembled WGS sequence"/>
</dbReference>
<accession>A0ABD0MZR5</accession>
<evidence type="ECO:0000313" key="3">
    <source>
        <dbReference type="Proteomes" id="UP001529510"/>
    </source>
</evidence>